<dbReference type="Proteomes" id="UP000708298">
    <property type="component" value="Unassembled WGS sequence"/>
</dbReference>
<feature type="domain" description="MobA/MobL protein" evidence="5">
    <location>
        <begin position="17"/>
        <end position="228"/>
    </location>
</feature>
<evidence type="ECO:0000313" key="6">
    <source>
        <dbReference type="EMBL" id="MCB8878474.1"/>
    </source>
</evidence>
<evidence type="ECO:0000256" key="3">
    <source>
        <dbReference type="SAM" id="Coils"/>
    </source>
</evidence>
<dbReference type="InterPro" id="IPR027417">
    <property type="entry name" value="P-loop_NTPase"/>
</dbReference>
<dbReference type="CDD" id="cd18809">
    <property type="entry name" value="SF1_C_RecD"/>
    <property type="match status" value="1"/>
</dbReference>
<reference evidence="6" key="2">
    <citation type="submission" date="2021-01" db="EMBL/GenBank/DDBJ databases">
        <authorList>
            <person name="Mieszkin S."/>
            <person name="Pouder E."/>
            <person name="Alain K."/>
        </authorList>
    </citation>
    <scope>NUCLEOTIDE SEQUENCE</scope>
    <source>
        <strain evidence="6">HW T2.11</strain>
    </source>
</reference>
<evidence type="ECO:0000313" key="7">
    <source>
        <dbReference type="Proteomes" id="UP000708298"/>
    </source>
</evidence>
<evidence type="ECO:0000256" key="2">
    <source>
        <dbReference type="ARBA" id="ARBA00022971"/>
    </source>
</evidence>
<evidence type="ECO:0000259" key="5">
    <source>
        <dbReference type="Pfam" id="PF03389"/>
    </source>
</evidence>
<keyword evidence="2" id="KW-0184">Conjugation</keyword>
<proteinExistence type="inferred from homology"/>
<feature type="coiled-coil region" evidence="3">
    <location>
        <begin position="579"/>
        <end position="606"/>
    </location>
</feature>
<dbReference type="NCBIfam" id="TIGR02768">
    <property type="entry name" value="TraA_Ti"/>
    <property type="match status" value="1"/>
</dbReference>
<gene>
    <name evidence="6" type="primary">traA</name>
    <name evidence="6" type="ORF">ASILVAE211_25080</name>
</gene>
<dbReference type="Gene3D" id="3.40.50.300">
    <property type="entry name" value="P-loop containing nucleotide triphosphate hydrolases"/>
    <property type="match status" value="2"/>
</dbReference>
<dbReference type="AlphaFoldDB" id="A0A964E1Q2"/>
<feature type="region of interest" description="Disordered" evidence="4">
    <location>
        <begin position="986"/>
        <end position="1017"/>
    </location>
</feature>
<dbReference type="Pfam" id="PF13604">
    <property type="entry name" value="AAA_30"/>
    <property type="match status" value="1"/>
</dbReference>
<dbReference type="NCBIfam" id="NF041496">
    <property type="entry name" value="MobQ"/>
    <property type="match status" value="1"/>
</dbReference>
<dbReference type="Pfam" id="PF03389">
    <property type="entry name" value="MobA_MobL"/>
    <property type="match status" value="1"/>
</dbReference>
<comment type="caution">
    <text evidence="6">The sequence shown here is derived from an EMBL/GenBank/DDBJ whole genome shotgun (WGS) entry which is preliminary data.</text>
</comment>
<protein>
    <submittedName>
        <fullName evidence="6">Ti-type conjugative transfer relaxase TraA</fullName>
    </submittedName>
</protein>
<dbReference type="Gene3D" id="2.30.30.940">
    <property type="match status" value="1"/>
</dbReference>
<reference evidence="6" key="1">
    <citation type="journal article" date="2021" name="Microorganisms">
        <title>Acidisoma silvae sp. nov. and Acidisomacellulosilytica sp. nov., Two Acidophilic Bacteria Isolated from Decaying Wood, Hydrolyzing Cellulose and Producing Poly-3-hydroxybutyrate.</title>
        <authorList>
            <person name="Mieszkin S."/>
            <person name="Pouder E."/>
            <person name="Uroz S."/>
            <person name="Simon-Colin C."/>
            <person name="Alain K."/>
        </authorList>
    </citation>
    <scope>NUCLEOTIDE SEQUENCE</scope>
    <source>
        <strain evidence="6">HW T2.11</strain>
    </source>
</reference>
<dbReference type="SUPFAM" id="SSF52540">
    <property type="entry name" value="P-loop containing nucleoside triphosphate hydrolases"/>
    <property type="match status" value="2"/>
</dbReference>
<evidence type="ECO:0000256" key="1">
    <source>
        <dbReference type="ARBA" id="ARBA00010873"/>
    </source>
</evidence>
<dbReference type="Gene3D" id="3.30.930.30">
    <property type="match status" value="1"/>
</dbReference>
<organism evidence="6 7">
    <name type="scientific">Acidisoma silvae</name>
    <dbReference type="NCBI Taxonomy" id="2802396"/>
    <lineage>
        <taxon>Bacteria</taxon>
        <taxon>Pseudomonadati</taxon>
        <taxon>Pseudomonadota</taxon>
        <taxon>Alphaproteobacteria</taxon>
        <taxon>Acetobacterales</taxon>
        <taxon>Acidocellaceae</taxon>
        <taxon>Acidisoma</taxon>
    </lineage>
</organism>
<accession>A0A964E1Q2</accession>
<dbReference type="EMBL" id="JAESVB010000039">
    <property type="protein sequence ID" value="MCB8878474.1"/>
    <property type="molecule type" value="Genomic_DNA"/>
</dbReference>
<dbReference type="RefSeq" id="WP_227324119.1">
    <property type="nucleotide sequence ID" value="NZ_JAESVB010000039.1"/>
</dbReference>
<dbReference type="InterPro" id="IPR005053">
    <property type="entry name" value="MobA_MobL"/>
</dbReference>
<evidence type="ECO:0000256" key="4">
    <source>
        <dbReference type="SAM" id="MobiDB-lite"/>
    </source>
</evidence>
<dbReference type="InterPro" id="IPR014136">
    <property type="entry name" value="TraA_Ti"/>
</dbReference>
<sequence>MAIYHLSMKPICRSQGRSAVAAAAYRAGTVLTNARDGVTHDYTGRGGVVCSEIVLPAGVDAAWARDRSTLWNAAEAAEKRKDSRTAREFVLALPHELEEGAQRDLARGFAAYLADRYGAAVDMAIHRPDERKDQRNAHAHLLMTTRQVTPDGLGDKTQIEKNNARLQAEGLPLSHDQLRDIRQVWEEQANVALARAGHDVRIDHRSHAERGLEIEPTQYVGVHATATASRGKEVERRRIDPAAAARNAERIATRPEEALRIVTDEKSVFDQRDIARLLHRTIDQPQAFQAAMAKVMASPDLMELQPEQRNAQGRVVQPARYTTRDQFELEHDMARRADRMADGEIGSFDRAVEAAMTDNRLRRHSKLSDEQRNAVRHVCGAERIAAVVGLAGAGKSTMLAAALDVWKSDSLVGGVYGAALAGKAAEGLEQASGIPSRTLASWELSWAHGRNQLKRGDVFVIDEAGMVSSAQLARFVKAVDEAGAKLVLVGDPEQLQPINAGAAFRAIAERTGFVELEGIRRQTEAWQRKASVDFGRSRVADGLKAYDNHGADRDRARAAIVRDVMTDMASNPESSRIVLAHRRADVRSLNDEIRAARKEQGALADEARFETETGERQFAAGDRLVFLKNDSTLKVKNGMLGTVEIAKDGVLLVRLDGEGQAPGRKVAVEAWSYQAVDHGYATTIHKSQGATVDRAFVLASESMDKHLAYVGMTRHRTEARLYAGRDEFRDLTALSSRLSRSNAKETTLDYARAGYAERRGMVPRSEIVIPERTPPATRGAERVGQDSLRAKTVAVRERPAEVRDAVVKPETRRDAVRRELQGYDDRSLDRVRDADKVRDRDAWRDRPMTVEDSARDISPAYAAAADRAGKLAEEAARNAKSIEHYTGVLNYHARVREELWQAMGAVARLAQRAGIIRPDQDYELQDSMVAFAERELKPAVAEREVLAKDLSAAKATAAVALQKVQPAAEAKLEEIQERAALARELWPERAEQQRQRQRLQQERSREQDRGRDQGMER</sequence>
<name>A0A964E1Q2_9PROT</name>
<comment type="similarity">
    <text evidence="1">Belongs to the MobA/MobL family.</text>
</comment>
<dbReference type="CDD" id="cd17933">
    <property type="entry name" value="DEXSc_RecD-like"/>
    <property type="match status" value="1"/>
</dbReference>
<keyword evidence="3" id="KW-0175">Coiled coil</keyword>
<keyword evidence="7" id="KW-1185">Reference proteome</keyword>